<proteinExistence type="predicted"/>
<dbReference type="Gene3D" id="1.10.10.10">
    <property type="entry name" value="Winged helix-like DNA-binding domain superfamily/Winged helix DNA-binding domain"/>
    <property type="match status" value="1"/>
</dbReference>
<dbReference type="InterPro" id="IPR036390">
    <property type="entry name" value="WH_DNA-bd_sf"/>
</dbReference>
<dbReference type="Gene3D" id="2.60.120.10">
    <property type="entry name" value="Jelly Rolls"/>
    <property type="match status" value="1"/>
</dbReference>
<dbReference type="SUPFAM" id="SSF51206">
    <property type="entry name" value="cAMP-binding domain-like"/>
    <property type="match status" value="1"/>
</dbReference>
<dbReference type="CDD" id="cd00092">
    <property type="entry name" value="HTH_CRP"/>
    <property type="match status" value="1"/>
</dbReference>
<organism evidence="6 7">
    <name type="scientific">Clostridium argentinense CDC 2741</name>
    <dbReference type="NCBI Taxonomy" id="1418104"/>
    <lineage>
        <taxon>Bacteria</taxon>
        <taxon>Bacillati</taxon>
        <taxon>Bacillota</taxon>
        <taxon>Clostridia</taxon>
        <taxon>Eubacteriales</taxon>
        <taxon>Clostridiaceae</taxon>
        <taxon>Clostridium</taxon>
    </lineage>
</organism>
<dbReference type="InterPro" id="IPR014710">
    <property type="entry name" value="RmlC-like_jellyroll"/>
</dbReference>
<dbReference type="SUPFAM" id="SSF46785">
    <property type="entry name" value="Winged helix' DNA-binding domain"/>
    <property type="match status" value="1"/>
</dbReference>
<evidence type="ECO:0000313" key="6">
    <source>
        <dbReference type="EMBL" id="KIE44917.1"/>
    </source>
</evidence>
<keyword evidence="1" id="KW-0805">Transcription regulation</keyword>
<dbReference type="InterPro" id="IPR000595">
    <property type="entry name" value="cNMP-bd_dom"/>
</dbReference>
<keyword evidence="7" id="KW-1185">Reference proteome</keyword>
<accession>A0A0C1QV76</accession>
<dbReference type="InterPro" id="IPR018490">
    <property type="entry name" value="cNMP-bd_dom_sf"/>
</dbReference>
<keyword evidence="2" id="KW-0238">DNA-binding</keyword>
<dbReference type="InterPro" id="IPR050397">
    <property type="entry name" value="Env_Response_Regulators"/>
</dbReference>
<reference evidence="6 7" key="1">
    <citation type="journal article" date="2015" name="Infect. Genet. Evol.">
        <title>Genomic sequences of six botulinum neurotoxin-producing strains representing three clostridial species illustrate the mobility and diversity of botulinum neurotoxin genes.</title>
        <authorList>
            <person name="Smith T.J."/>
            <person name="Hill K.K."/>
            <person name="Xie G."/>
            <person name="Foley B.T."/>
            <person name="Williamson C.H."/>
            <person name="Foster J.T."/>
            <person name="Johnson S.L."/>
            <person name="Chertkov O."/>
            <person name="Teshima H."/>
            <person name="Gibbons H.S."/>
            <person name="Johnsky L.A."/>
            <person name="Karavis M.A."/>
            <person name="Smith L.A."/>
        </authorList>
    </citation>
    <scope>NUCLEOTIDE SEQUENCE [LARGE SCALE GENOMIC DNA]</scope>
    <source>
        <strain evidence="6 7">CDC 2741</strain>
    </source>
</reference>
<protein>
    <submittedName>
        <fullName evidence="6">Cyclic nucleotide-binding domain protein</fullName>
    </submittedName>
</protein>
<dbReference type="Pfam" id="PF00027">
    <property type="entry name" value="cNMP_binding"/>
    <property type="match status" value="1"/>
</dbReference>
<sequence>MINLYSCDSCSGKYCASKISIFKGLDENQLKKITALIKRKSFEKGDVLFNIGDTSDKLYIINSGKLKVYTYNKEGKEQILYLLNEGDFIGDLSLLKSSKFNFASKALEKTNICMISKEDFDKIIKESPEITLKILEYAYDRIESLENMITTLTNKDIDSRIAELLLKLEKNNIIILSINREDMANYIGVTRETISRKLTSLSEENVIELVGNKKIIIKDKGYLQDLL</sequence>
<evidence type="ECO:0000259" key="5">
    <source>
        <dbReference type="PROSITE" id="PS51063"/>
    </source>
</evidence>
<dbReference type="CDD" id="cd00038">
    <property type="entry name" value="CAP_ED"/>
    <property type="match status" value="1"/>
</dbReference>
<dbReference type="GO" id="GO:0003700">
    <property type="term" value="F:DNA-binding transcription factor activity"/>
    <property type="evidence" value="ECO:0007669"/>
    <property type="project" value="TreeGrafter"/>
</dbReference>
<feature type="domain" description="HTH crp-type" evidence="5">
    <location>
        <begin position="155"/>
        <end position="221"/>
    </location>
</feature>
<evidence type="ECO:0000256" key="2">
    <source>
        <dbReference type="ARBA" id="ARBA00023125"/>
    </source>
</evidence>
<evidence type="ECO:0000259" key="4">
    <source>
        <dbReference type="PROSITE" id="PS50042"/>
    </source>
</evidence>
<dbReference type="SMART" id="SM00100">
    <property type="entry name" value="cNMP"/>
    <property type="match status" value="1"/>
</dbReference>
<keyword evidence="3" id="KW-0804">Transcription</keyword>
<dbReference type="PROSITE" id="PS51063">
    <property type="entry name" value="HTH_CRP_2"/>
    <property type="match status" value="1"/>
</dbReference>
<dbReference type="InterPro" id="IPR012318">
    <property type="entry name" value="HTH_CRP"/>
</dbReference>
<dbReference type="PANTHER" id="PTHR24567">
    <property type="entry name" value="CRP FAMILY TRANSCRIPTIONAL REGULATORY PROTEIN"/>
    <property type="match status" value="1"/>
</dbReference>
<dbReference type="PROSITE" id="PS50042">
    <property type="entry name" value="CNMP_BINDING_3"/>
    <property type="match status" value="1"/>
</dbReference>
<dbReference type="AlphaFoldDB" id="A0A0C1QV76"/>
<dbReference type="GO" id="GO:0005829">
    <property type="term" value="C:cytosol"/>
    <property type="evidence" value="ECO:0007669"/>
    <property type="project" value="TreeGrafter"/>
</dbReference>
<dbReference type="RefSeq" id="WP_039637165.1">
    <property type="nucleotide sequence ID" value="NZ_AYSO01000020.1"/>
</dbReference>
<comment type="caution">
    <text evidence="6">The sequence shown here is derived from an EMBL/GenBank/DDBJ whole genome shotgun (WGS) entry which is preliminary data.</text>
</comment>
<evidence type="ECO:0000256" key="1">
    <source>
        <dbReference type="ARBA" id="ARBA00023015"/>
    </source>
</evidence>
<dbReference type="GO" id="GO:0003677">
    <property type="term" value="F:DNA binding"/>
    <property type="evidence" value="ECO:0007669"/>
    <property type="project" value="UniProtKB-KW"/>
</dbReference>
<dbReference type="Proteomes" id="UP000031366">
    <property type="component" value="Unassembled WGS sequence"/>
</dbReference>
<dbReference type="InterPro" id="IPR036388">
    <property type="entry name" value="WH-like_DNA-bd_sf"/>
</dbReference>
<gene>
    <name evidence="6" type="ORF">U732_983</name>
</gene>
<evidence type="ECO:0000313" key="7">
    <source>
        <dbReference type="Proteomes" id="UP000031366"/>
    </source>
</evidence>
<dbReference type="Pfam" id="PF13545">
    <property type="entry name" value="HTH_Crp_2"/>
    <property type="match status" value="1"/>
</dbReference>
<dbReference type="STRING" id="29341.RSJ17_07690"/>
<dbReference type="SMART" id="SM00419">
    <property type="entry name" value="HTH_CRP"/>
    <property type="match status" value="1"/>
</dbReference>
<dbReference type="PRINTS" id="PR00034">
    <property type="entry name" value="HTHCRP"/>
</dbReference>
<evidence type="ECO:0000256" key="3">
    <source>
        <dbReference type="ARBA" id="ARBA00023163"/>
    </source>
</evidence>
<dbReference type="PANTHER" id="PTHR24567:SF28">
    <property type="entry name" value="LISTERIOLYSIN REGULATORY PROTEIN"/>
    <property type="match status" value="1"/>
</dbReference>
<feature type="domain" description="Cyclic nucleotide-binding" evidence="4">
    <location>
        <begin position="21"/>
        <end position="141"/>
    </location>
</feature>
<dbReference type="OrthoDB" id="9798104at2"/>
<dbReference type="EMBL" id="AYSO01000020">
    <property type="protein sequence ID" value="KIE44917.1"/>
    <property type="molecule type" value="Genomic_DNA"/>
</dbReference>
<name>A0A0C1QV76_9CLOT</name>